<proteinExistence type="inferred from homology"/>
<comment type="similarity">
    <text evidence="2 9">Belongs to the mitochondrial carrier (TC 2.A.29) family.</text>
</comment>
<dbReference type="InterPro" id="IPR023395">
    <property type="entry name" value="MCP_dom_sf"/>
</dbReference>
<accession>A0AAN4ZUY3</accession>
<keyword evidence="4 8" id="KW-0812">Transmembrane</keyword>
<dbReference type="InterPro" id="IPR002113">
    <property type="entry name" value="ADT_euk_type"/>
</dbReference>
<evidence type="ECO:0000256" key="5">
    <source>
        <dbReference type="ARBA" id="ARBA00022737"/>
    </source>
</evidence>
<dbReference type="PANTHER" id="PTHR45635">
    <property type="entry name" value="ADP,ATP CARRIER PROTEIN 1-RELATED-RELATED"/>
    <property type="match status" value="1"/>
</dbReference>
<feature type="non-terminal residue" evidence="11">
    <location>
        <position position="1"/>
    </location>
</feature>
<keyword evidence="3 9" id="KW-0813">Transport</keyword>
<evidence type="ECO:0000313" key="12">
    <source>
        <dbReference type="Proteomes" id="UP001328107"/>
    </source>
</evidence>
<feature type="transmembrane region" description="Helical" evidence="10">
    <location>
        <begin position="177"/>
        <end position="200"/>
    </location>
</feature>
<evidence type="ECO:0000256" key="1">
    <source>
        <dbReference type="ARBA" id="ARBA00004141"/>
    </source>
</evidence>
<feature type="repeat" description="Solcar" evidence="8">
    <location>
        <begin position="219"/>
        <end position="303"/>
    </location>
</feature>
<dbReference type="GO" id="GO:0140021">
    <property type="term" value="P:mitochondrial ADP transmembrane transport"/>
    <property type="evidence" value="ECO:0007669"/>
    <property type="project" value="InterPro"/>
</dbReference>
<dbReference type="Pfam" id="PF00153">
    <property type="entry name" value="Mito_carr"/>
    <property type="match status" value="3"/>
</dbReference>
<dbReference type="GO" id="GO:0005471">
    <property type="term" value="F:ATP:ADP antiporter activity"/>
    <property type="evidence" value="ECO:0007669"/>
    <property type="project" value="UniProtKB-UniRule"/>
</dbReference>
<dbReference type="Gene3D" id="1.50.40.10">
    <property type="entry name" value="Mitochondrial carrier domain"/>
    <property type="match status" value="1"/>
</dbReference>
<keyword evidence="12" id="KW-1185">Reference proteome</keyword>
<evidence type="ECO:0000256" key="7">
    <source>
        <dbReference type="ARBA" id="ARBA00023136"/>
    </source>
</evidence>
<sequence>FRMVQDAVHKERRFITNFCVGGTAAAVSKTIVSPIERVKLLLQVQNTYAGTRSRQRYKGILDTLIRVPKEQGILSFWRGNGTNVLRYFPTQALNFAFNDLFRSRLVREFEEQGSLSYLVRSMASGGLAGCTTICFVYPLDLIRTRIAVDIGENVERREYKGIIDCARKTIESDGIRGLYRGFFISVQLYFLYRSLYFGLYDTMRGVYEQGSNGSEKRTPNFFVSFLLAEVVTVCASYSTYPWDSVRRRMMVKGDLSKASSIDAVKKIVQSEGFLGLYKGVFANLLRCTGSALVMALYHEIQTYYR</sequence>
<evidence type="ECO:0000256" key="10">
    <source>
        <dbReference type="RuleBase" id="RU368008"/>
    </source>
</evidence>
<gene>
    <name evidence="11" type="ORF">PMAYCL1PPCAC_14100</name>
</gene>
<dbReference type="SUPFAM" id="SSF103506">
    <property type="entry name" value="Mitochondrial carrier"/>
    <property type="match status" value="1"/>
</dbReference>
<dbReference type="PRINTS" id="PR00927">
    <property type="entry name" value="ADPTRNSLCASE"/>
</dbReference>
<keyword evidence="6 10" id="KW-1133">Transmembrane helix</keyword>
<evidence type="ECO:0000256" key="3">
    <source>
        <dbReference type="ARBA" id="ARBA00022448"/>
    </source>
</evidence>
<comment type="caution">
    <text evidence="10">Lacks conserved residue(s) required for the propagation of feature annotation.</text>
</comment>
<reference evidence="12" key="1">
    <citation type="submission" date="2022-10" db="EMBL/GenBank/DDBJ databases">
        <title>Genome assembly of Pristionchus species.</title>
        <authorList>
            <person name="Yoshida K."/>
            <person name="Sommer R.J."/>
        </authorList>
    </citation>
    <scope>NUCLEOTIDE SEQUENCE [LARGE SCALE GENOMIC DNA]</scope>
    <source>
        <strain evidence="12">RS5460</strain>
    </source>
</reference>
<dbReference type="PROSITE" id="PS50920">
    <property type="entry name" value="SOLCAR"/>
    <property type="match status" value="3"/>
</dbReference>
<dbReference type="EMBL" id="BTRK01000003">
    <property type="protein sequence ID" value="GMR43905.1"/>
    <property type="molecule type" value="Genomic_DNA"/>
</dbReference>
<dbReference type="AlphaFoldDB" id="A0AAN4ZUY3"/>
<comment type="subcellular location">
    <subcellularLocation>
        <location evidence="1 10">Membrane</location>
        <topology evidence="1 10">Multi-pass membrane protein</topology>
    </subcellularLocation>
</comment>
<evidence type="ECO:0000256" key="4">
    <source>
        <dbReference type="ARBA" id="ARBA00022692"/>
    </source>
</evidence>
<name>A0AAN4ZUY3_9BILA</name>
<evidence type="ECO:0000256" key="8">
    <source>
        <dbReference type="PROSITE-ProRule" id="PRU00282"/>
    </source>
</evidence>
<dbReference type="InterPro" id="IPR018108">
    <property type="entry name" value="MCP_transmembrane"/>
</dbReference>
<comment type="subunit">
    <text evidence="10">Monomer.</text>
</comment>
<protein>
    <recommendedName>
        <fullName evidence="10">ADP/ATP translocase</fullName>
    </recommendedName>
    <alternativeName>
        <fullName evidence="10">ADP,ATP carrier protein</fullName>
    </alternativeName>
</protein>
<feature type="repeat" description="Solcar" evidence="8">
    <location>
        <begin position="12"/>
        <end position="104"/>
    </location>
</feature>
<dbReference type="GO" id="GO:0005743">
    <property type="term" value="C:mitochondrial inner membrane"/>
    <property type="evidence" value="ECO:0007669"/>
    <property type="project" value="InterPro"/>
</dbReference>
<comment type="caution">
    <text evidence="11">The sequence shown here is derived from an EMBL/GenBank/DDBJ whole genome shotgun (WGS) entry which is preliminary data.</text>
</comment>
<feature type="repeat" description="Solcar" evidence="8">
    <location>
        <begin position="116"/>
        <end position="206"/>
    </location>
</feature>
<organism evidence="11 12">
    <name type="scientific">Pristionchus mayeri</name>
    <dbReference type="NCBI Taxonomy" id="1317129"/>
    <lineage>
        <taxon>Eukaryota</taxon>
        <taxon>Metazoa</taxon>
        <taxon>Ecdysozoa</taxon>
        <taxon>Nematoda</taxon>
        <taxon>Chromadorea</taxon>
        <taxon>Rhabditida</taxon>
        <taxon>Rhabditina</taxon>
        <taxon>Diplogasteromorpha</taxon>
        <taxon>Diplogasteroidea</taxon>
        <taxon>Neodiplogasteridae</taxon>
        <taxon>Pristionchus</taxon>
    </lineage>
</organism>
<dbReference type="GO" id="GO:1901029">
    <property type="term" value="P:negative regulation of mitochondrial outer membrane permeabilization involved in apoptotic signaling pathway"/>
    <property type="evidence" value="ECO:0007669"/>
    <property type="project" value="TreeGrafter"/>
</dbReference>
<dbReference type="PANTHER" id="PTHR45635:SF38">
    <property type="entry name" value="ADP_ATP TRANSLOCASE"/>
    <property type="match status" value="1"/>
</dbReference>
<dbReference type="PRINTS" id="PR00926">
    <property type="entry name" value="MITOCARRIER"/>
</dbReference>
<feature type="transmembrane region" description="Helical" evidence="10">
    <location>
        <begin position="220"/>
        <end position="240"/>
    </location>
</feature>
<evidence type="ECO:0000256" key="6">
    <source>
        <dbReference type="ARBA" id="ARBA00022989"/>
    </source>
</evidence>
<evidence type="ECO:0000313" key="11">
    <source>
        <dbReference type="EMBL" id="GMR43905.1"/>
    </source>
</evidence>
<dbReference type="Proteomes" id="UP001328107">
    <property type="component" value="Unassembled WGS sequence"/>
</dbReference>
<evidence type="ECO:0000256" key="2">
    <source>
        <dbReference type="ARBA" id="ARBA00006375"/>
    </source>
</evidence>
<dbReference type="InterPro" id="IPR002067">
    <property type="entry name" value="MCP"/>
</dbReference>
<keyword evidence="5" id="KW-0677">Repeat</keyword>
<keyword evidence="7 8" id="KW-0472">Membrane</keyword>
<dbReference type="GO" id="GO:1990544">
    <property type="term" value="P:mitochondrial ATP transmembrane transport"/>
    <property type="evidence" value="ECO:0007669"/>
    <property type="project" value="InterPro"/>
</dbReference>
<evidence type="ECO:0000256" key="9">
    <source>
        <dbReference type="RuleBase" id="RU000488"/>
    </source>
</evidence>
<comment type="function">
    <text evidence="10">Catalyzes the exchange of ADP and ATP across the membrane.</text>
</comment>